<dbReference type="AlphaFoldDB" id="U6SQV7"/>
<feature type="domain" description="Helicase C-terminal" evidence="2">
    <location>
        <begin position="428"/>
        <end position="573"/>
    </location>
</feature>
<dbReference type="REBASE" id="75523">
    <property type="entry name" value="Bma21297ORF9290P"/>
</dbReference>
<dbReference type="PROSITE" id="PS51194">
    <property type="entry name" value="HELICASE_CTER"/>
    <property type="match status" value="1"/>
</dbReference>
<evidence type="ECO:0000313" key="3">
    <source>
        <dbReference type="EMBL" id="ERN53988.1"/>
    </source>
</evidence>
<dbReference type="RefSeq" id="WP_022627570.1">
    <property type="nucleotide sequence ID" value="NZ_ATAE01000011.1"/>
</dbReference>
<dbReference type="Gene3D" id="3.30.870.10">
    <property type="entry name" value="Endonuclease Chain A"/>
    <property type="match status" value="1"/>
</dbReference>
<dbReference type="PROSITE" id="PS51192">
    <property type="entry name" value="HELICASE_ATP_BIND_1"/>
    <property type="match status" value="1"/>
</dbReference>
<gene>
    <name evidence="3" type="ORF">A33I_09290</name>
</gene>
<dbReference type="GO" id="GO:0005524">
    <property type="term" value="F:ATP binding"/>
    <property type="evidence" value="ECO:0007669"/>
    <property type="project" value="InterPro"/>
</dbReference>
<dbReference type="Pfam" id="PF04851">
    <property type="entry name" value="ResIII"/>
    <property type="match status" value="1"/>
</dbReference>
<name>U6SQV7_9BACI</name>
<dbReference type="Gene3D" id="3.40.50.300">
    <property type="entry name" value="P-loop containing nucleotide triphosphate hydrolases"/>
    <property type="match status" value="2"/>
</dbReference>
<organism evidence="3 4">
    <name type="scientific">Alkalihalophilus marmarensis DSM 21297</name>
    <dbReference type="NCBI Taxonomy" id="1188261"/>
    <lineage>
        <taxon>Bacteria</taxon>
        <taxon>Bacillati</taxon>
        <taxon>Bacillota</taxon>
        <taxon>Bacilli</taxon>
        <taxon>Bacillales</taxon>
        <taxon>Bacillaceae</taxon>
        <taxon>Alkalihalophilus</taxon>
    </lineage>
</organism>
<comment type="caution">
    <text evidence="3">The sequence shown here is derived from an EMBL/GenBank/DDBJ whole genome shotgun (WGS) entry which is preliminary data.</text>
</comment>
<dbReference type="CDD" id="cd09205">
    <property type="entry name" value="PLDc_N_DEXD_b3"/>
    <property type="match status" value="1"/>
</dbReference>
<dbReference type="InterPro" id="IPR050742">
    <property type="entry name" value="Helicase_Restrict-Modif_Enz"/>
</dbReference>
<dbReference type="PANTHER" id="PTHR47396">
    <property type="entry name" value="TYPE I RESTRICTION ENZYME ECOKI R PROTEIN"/>
    <property type="match status" value="1"/>
</dbReference>
<keyword evidence="4" id="KW-1185">Reference proteome</keyword>
<proteinExistence type="predicted"/>
<protein>
    <recommendedName>
        <fullName evidence="5">PLD-like domain-containing protein</fullName>
    </recommendedName>
</protein>
<evidence type="ECO:0000259" key="1">
    <source>
        <dbReference type="PROSITE" id="PS51192"/>
    </source>
</evidence>
<evidence type="ECO:0000259" key="2">
    <source>
        <dbReference type="PROSITE" id="PS51194"/>
    </source>
</evidence>
<dbReference type="InterPro" id="IPR027417">
    <property type="entry name" value="P-loop_NTPase"/>
</dbReference>
<accession>U6SQV7</accession>
<dbReference type="EMBL" id="ATAE01000011">
    <property type="protein sequence ID" value="ERN53988.1"/>
    <property type="molecule type" value="Genomic_DNA"/>
</dbReference>
<dbReference type="GO" id="GO:0005829">
    <property type="term" value="C:cytosol"/>
    <property type="evidence" value="ECO:0007669"/>
    <property type="project" value="TreeGrafter"/>
</dbReference>
<dbReference type="SUPFAM" id="SSF56024">
    <property type="entry name" value="Phospholipase D/nuclease"/>
    <property type="match status" value="1"/>
</dbReference>
<dbReference type="CDD" id="cd18032">
    <property type="entry name" value="DEXHc_RE_I_III_res"/>
    <property type="match status" value="1"/>
</dbReference>
<dbReference type="SMART" id="SM00490">
    <property type="entry name" value="HELICc"/>
    <property type="match status" value="1"/>
</dbReference>
<dbReference type="PANTHER" id="PTHR47396:SF1">
    <property type="entry name" value="ATP-DEPENDENT HELICASE IRC3-RELATED"/>
    <property type="match status" value="1"/>
</dbReference>
<dbReference type="SUPFAM" id="SSF52540">
    <property type="entry name" value="P-loop containing nucleoside triphosphate hydrolases"/>
    <property type="match status" value="1"/>
</dbReference>
<reference evidence="3 4" key="1">
    <citation type="journal article" date="2013" name="Genome Announc.">
        <title>Genome Sequence of the Extreme Obligate Alkaliphile Bacillus marmarensis Strain DSM 21297.</title>
        <authorList>
            <person name="Wernick D.G."/>
            <person name="Choi K.Y."/>
            <person name="Tat C.A."/>
            <person name="Lafontaine Rivera J.G."/>
            <person name="Liao J.C."/>
        </authorList>
    </citation>
    <scope>NUCLEOTIDE SEQUENCE [LARGE SCALE GENOMIC DNA]</scope>
    <source>
        <strain evidence="3 4">DSM 21297</strain>
    </source>
</reference>
<dbReference type="InterPro" id="IPR014001">
    <property type="entry name" value="Helicase_ATP-bd"/>
</dbReference>
<dbReference type="SMART" id="SM00487">
    <property type="entry name" value="DEXDc"/>
    <property type="match status" value="1"/>
</dbReference>
<evidence type="ECO:0008006" key="5">
    <source>
        <dbReference type="Google" id="ProtNLM"/>
    </source>
</evidence>
<dbReference type="Proteomes" id="UP000017170">
    <property type="component" value="Unassembled WGS sequence"/>
</dbReference>
<dbReference type="Pfam" id="PF00271">
    <property type="entry name" value="Helicase_C"/>
    <property type="match status" value="1"/>
</dbReference>
<dbReference type="InterPro" id="IPR025202">
    <property type="entry name" value="PLD-like_dom"/>
</dbReference>
<dbReference type="PATRIC" id="fig|1188261.3.peg.1244"/>
<dbReference type="CDD" id="cd18799">
    <property type="entry name" value="SF2_C_EcoAI-like"/>
    <property type="match status" value="1"/>
</dbReference>
<dbReference type="InterPro" id="IPR001650">
    <property type="entry name" value="Helicase_C-like"/>
</dbReference>
<sequence>MRLVTELLIDEIKETIEKASSVYIVTAFLMKSGIDLLKEPLKQALDRGAEVKVCTGDYMYITHPDALRILFELHERIEIRLWKSNGRSFHPKAYLFQFEDKTGHVIIGSSNMSKSALTSGVEWNVSIPSKDNHIIYEEAIHEFMKLFLSEQTIPVNDVTIKAYEEMYLLQNHSRDNRFVEWDADDEKELMFGQKEEHTPIVHDPPEPYQVLKPRQAQLEALEELERTLDDGYDKSLVVMATGLGKTYLSAFFARRFKRVLFIAHREEILYQAKKTFNHVMPDRTCGIFNARAKERDADFVFASIFSIANQKQVEKFDKDAFDLIIIDEFHHAAARSYQHVLEYFSYSFLLGLTATPDRMDGKNVYAICDGNVAYEIDFLTAIEKGWLAPFRYHGVYDEIDYSSITWLGTRYDESELLNKQLSDDVFNNIYDAWLKYKQTRTLVFCSSIKQSNYLAECFQQKGVSCISLNSNTSSTDRKGAIRKLETGELEIILTVDLFNEGIDIPTVDTLLFVRPTESLSVFIQQVGRGLRLAEDKEACVIIDLIGNYRNADVKLRVFRQEEEDTKSAKKTAAIPSVPDLCSFDLETKVIDLLNQLQLKRKPRREQMIASFHNVVREIGRRATYKELHLQGSFDGNQYRVEFGSFYTFLKEANALDKEQIETYELYLDWLKEVETTDMNKSYKMVVLSYMLTRGKDDWFKAITPSEAAPYFHSFFMAEEYRKKIDFSAKNTRAMWEYNEKKVAKLIATMPMTMWAGKSKGLIEFDRGHFKMTFDVLDEHKETLFDWTKEICEYRLHRHFEMKAKNK</sequence>
<dbReference type="InterPro" id="IPR006935">
    <property type="entry name" value="Helicase/UvrB_N"/>
</dbReference>
<dbReference type="Pfam" id="PF13091">
    <property type="entry name" value="PLDc_2"/>
    <property type="match status" value="1"/>
</dbReference>
<evidence type="ECO:0000313" key="4">
    <source>
        <dbReference type="Proteomes" id="UP000017170"/>
    </source>
</evidence>
<dbReference type="GO" id="GO:0003677">
    <property type="term" value="F:DNA binding"/>
    <property type="evidence" value="ECO:0007669"/>
    <property type="project" value="InterPro"/>
</dbReference>
<feature type="domain" description="Helicase ATP-binding" evidence="1">
    <location>
        <begin position="226"/>
        <end position="357"/>
    </location>
</feature>
<dbReference type="GO" id="GO:0016787">
    <property type="term" value="F:hydrolase activity"/>
    <property type="evidence" value="ECO:0007669"/>
    <property type="project" value="InterPro"/>
</dbReference>